<protein>
    <recommendedName>
        <fullName evidence="2">RBR-type E3 ubiquitin transferase</fullName>
        <ecNumber evidence="2">2.3.2.31</ecNumber>
    </recommendedName>
</protein>
<accession>A0A2C5YE36</accession>
<keyword evidence="7" id="KW-0833">Ubl conjugation pathway</keyword>
<dbReference type="EC" id="2.3.2.31" evidence="2"/>
<keyword evidence="8" id="KW-0862">Zinc</keyword>
<gene>
    <name evidence="11" type="ORF">CDD81_1467</name>
</gene>
<feature type="compositionally biased region" description="Low complexity" evidence="9">
    <location>
        <begin position="135"/>
        <end position="154"/>
    </location>
</feature>
<keyword evidence="5" id="KW-0677">Repeat</keyword>
<feature type="compositionally biased region" description="Polar residues" evidence="9">
    <location>
        <begin position="75"/>
        <end position="90"/>
    </location>
</feature>
<feature type="domain" description="RING-type" evidence="10">
    <location>
        <begin position="163"/>
        <end position="351"/>
    </location>
</feature>
<dbReference type="GO" id="GO:0061630">
    <property type="term" value="F:ubiquitin protein ligase activity"/>
    <property type="evidence" value="ECO:0007669"/>
    <property type="project" value="UniProtKB-EC"/>
</dbReference>
<dbReference type="InterPro" id="IPR031127">
    <property type="entry name" value="E3_UB_ligase_RBR"/>
</dbReference>
<dbReference type="CDD" id="cd22584">
    <property type="entry name" value="Rcat_RBR_unk"/>
    <property type="match status" value="1"/>
</dbReference>
<dbReference type="AlphaFoldDB" id="A0A2C5YE36"/>
<dbReference type="GO" id="GO:0008270">
    <property type="term" value="F:zinc ion binding"/>
    <property type="evidence" value="ECO:0007669"/>
    <property type="project" value="UniProtKB-KW"/>
</dbReference>
<feature type="region of interest" description="Disordered" evidence="9">
    <location>
        <begin position="115"/>
        <end position="157"/>
    </location>
</feature>
<evidence type="ECO:0000259" key="10">
    <source>
        <dbReference type="PROSITE" id="PS51873"/>
    </source>
</evidence>
<dbReference type="InterPro" id="IPR044066">
    <property type="entry name" value="TRIAD_supradom"/>
</dbReference>
<sequence length="438" mass="49237">MNPEGMDTDSIRLLIEMYKEDIENLTAKSKGKQPQGVKTDSDYAIEACKVQLQSLETYLSDRGMCKSIAGEADVQDSQYPASDASHSVPPSESDIGEDGLDDEMLNAMTALYDGSTDEDVDDHVDDYVDDHVDGQVDGQAESSAWAESSSWAASRPGSHPFDPNTVCVGCGEECKFYDVAQCPCQHEYCRDCLGGLFQASMTNEALFPPRCCGKPVPFDKNRLFLTSKLAEEFEAKKVELETQNRTYCHDPTCSTFVPGDSIKDDVAHCPRCSKATCAICKSASHEGDCPTDSAMQDLLQMAAENDWQSCYSCNRLVELQYGCNHMTCICGAQFCYVCGLAWKICDCAPWDENRLIASIEAIADRQAEEQVVNVQQWEREIEQERQEFRENDDCYPHAWTWRTGSYRCEDCFEMFTLFIFECQRCHLLACRRCVLNHL</sequence>
<feature type="compositionally biased region" description="Acidic residues" evidence="9">
    <location>
        <begin position="115"/>
        <end position="124"/>
    </location>
</feature>
<evidence type="ECO:0000256" key="8">
    <source>
        <dbReference type="ARBA" id="ARBA00022833"/>
    </source>
</evidence>
<evidence type="ECO:0000256" key="2">
    <source>
        <dbReference type="ARBA" id="ARBA00012251"/>
    </source>
</evidence>
<dbReference type="PROSITE" id="PS00518">
    <property type="entry name" value="ZF_RING_1"/>
    <property type="match status" value="1"/>
</dbReference>
<dbReference type="PROSITE" id="PS51873">
    <property type="entry name" value="TRIAD"/>
    <property type="match status" value="1"/>
</dbReference>
<organism evidence="11 12">
    <name type="scientific">Ophiocordyceps australis</name>
    <dbReference type="NCBI Taxonomy" id="1399860"/>
    <lineage>
        <taxon>Eukaryota</taxon>
        <taxon>Fungi</taxon>
        <taxon>Dikarya</taxon>
        <taxon>Ascomycota</taxon>
        <taxon>Pezizomycotina</taxon>
        <taxon>Sordariomycetes</taxon>
        <taxon>Hypocreomycetidae</taxon>
        <taxon>Hypocreales</taxon>
        <taxon>Ophiocordycipitaceae</taxon>
        <taxon>Ophiocordyceps</taxon>
    </lineage>
</organism>
<evidence type="ECO:0000313" key="11">
    <source>
        <dbReference type="EMBL" id="PHH65740.1"/>
    </source>
</evidence>
<feature type="region of interest" description="Disordered" evidence="9">
    <location>
        <begin position="75"/>
        <end position="99"/>
    </location>
</feature>
<keyword evidence="6" id="KW-0863">Zinc-finger</keyword>
<evidence type="ECO:0000256" key="9">
    <source>
        <dbReference type="SAM" id="MobiDB-lite"/>
    </source>
</evidence>
<dbReference type="EMBL" id="NJET01000014">
    <property type="protein sequence ID" value="PHH65740.1"/>
    <property type="molecule type" value="Genomic_DNA"/>
</dbReference>
<reference evidence="11 12" key="1">
    <citation type="submission" date="2017-06" db="EMBL/GenBank/DDBJ databases">
        <title>Ant-infecting Ophiocordyceps genomes reveal a high diversity of potential behavioral manipulation genes and a possible major role for enterotoxins.</title>
        <authorList>
            <person name="De Bekker C."/>
            <person name="Evans H.C."/>
            <person name="Brachmann A."/>
            <person name="Hughes D.P."/>
        </authorList>
    </citation>
    <scope>NUCLEOTIDE SEQUENCE [LARGE SCALE GENOMIC DNA]</scope>
    <source>
        <strain evidence="11 12">Map64</strain>
    </source>
</reference>
<evidence type="ECO:0000256" key="1">
    <source>
        <dbReference type="ARBA" id="ARBA00001798"/>
    </source>
</evidence>
<evidence type="ECO:0000256" key="4">
    <source>
        <dbReference type="ARBA" id="ARBA00022723"/>
    </source>
</evidence>
<dbReference type="InterPro" id="IPR002867">
    <property type="entry name" value="IBR_dom"/>
</dbReference>
<dbReference type="InterPro" id="IPR017907">
    <property type="entry name" value="Znf_RING_CS"/>
</dbReference>
<proteinExistence type="predicted"/>
<evidence type="ECO:0000313" key="12">
    <source>
        <dbReference type="Proteomes" id="UP000226192"/>
    </source>
</evidence>
<dbReference type="CDD" id="cd20335">
    <property type="entry name" value="BRcat_RBR"/>
    <property type="match status" value="1"/>
</dbReference>
<dbReference type="SUPFAM" id="SSF57850">
    <property type="entry name" value="RING/U-box"/>
    <property type="match status" value="1"/>
</dbReference>
<dbReference type="STRING" id="1399860.A0A2C5YE36"/>
<dbReference type="PANTHER" id="PTHR11685">
    <property type="entry name" value="RBR FAMILY RING FINGER AND IBR DOMAIN-CONTAINING"/>
    <property type="match status" value="1"/>
</dbReference>
<dbReference type="OrthoDB" id="10009520at2759"/>
<evidence type="ECO:0000256" key="5">
    <source>
        <dbReference type="ARBA" id="ARBA00022737"/>
    </source>
</evidence>
<dbReference type="Proteomes" id="UP000226192">
    <property type="component" value="Unassembled WGS sequence"/>
</dbReference>
<evidence type="ECO:0000256" key="7">
    <source>
        <dbReference type="ARBA" id="ARBA00022786"/>
    </source>
</evidence>
<keyword evidence="12" id="KW-1185">Reference proteome</keyword>
<keyword evidence="3" id="KW-0808">Transferase</keyword>
<comment type="caution">
    <text evidence="11">The sequence shown here is derived from an EMBL/GenBank/DDBJ whole genome shotgun (WGS) entry which is preliminary data.</text>
</comment>
<comment type="catalytic activity">
    <reaction evidence="1">
        <text>[E2 ubiquitin-conjugating enzyme]-S-ubiquitinyl-L-cysteine + [acceptor protein]-L-lysine = [E2 ubiquitin-conjugating enzyme]-L-cysteine + [acceptor protein]-N(6)-ubiquitinyl-L-lysine.</text>
        <dbReference type="EC" id="2.3.2.31"/>
    </reaction>
</comment>
<dbReference type="GO" id="GO:0016567">
    <property type="term" value="P:protein ubiquitination"/>
    <property type="evidence" value="ECO:0007669"/>
    <property type="project" value="InterPro"/>
</dbReference>
<evidence type="ECO:0000256" key="6">
    <source>
        <dbReference type="ARBA" id="ARBA00022771"/>
    </source>
</evidence>
<name>A0A2C5YE36_9HYPO</name>
<feature type="compositionally biased region" description="Basic and acidic residues" evidence="9">
    <location>
        <begin position="125"/>
        <end position="134"/>
    </location>
</feature>
<dbReference type="Pfam" id="PF01485">
    <property type="entry name" value="IBR"/>
    <property type="match status" value="1"/>
</dbReference>
<keyword evidence="4" id="KW-0479">Metal-binding</keyword>
<dbReference type="Gene3D" id="1.20.120.1750">
    <property type="match status" value="1"/>
</dbReference>
<evidence type="ECO:0000256" key="3">
    <source>
        <dbReference type="ARBA" id="ARBA00022679"/>
    </source>
</evidence>